<dbReference type="Pfam" id="PF07727">
    <property type="entry name" value="RVT_2"/>
    <property type="match status" value="1"/>
</dbReference>
<keyword evidence="4" id="KW-1185">Reference proteome</keyword>
<dbReference type="InterPro" id="IPR013103">
    <property type="entry name" value="RVT_2"/>
</dbReference>
<comment type="caution">
    <text evidence="3">The sequence shown here is derived from an EMBL/GenBank/DDBJ whole genome shotgun (WGS) entry which is preliminary data.</text>
</comment>
<feature type="region of interest" description="Disordered" evidence="1">
    <location>
        <begin position="1"/>
        <end position="21"/>
    </location>
</feature>
<protein>
    <recommendedName>
        <fullName evidence="2">Reverse transcriptase Ty1/copia-type domain-containing protein</fullName>
    </recommendedName>
</protein>
<dbReference type="Proteomes" id="UP000235145">
    <property type="component" value="Unassembled WGS sequence"/>
</dbReference>
<dbReference type="EMBL" id="NBSK02000003">
    <property type="protein sequence ID" value="KAJ0217716.1"/>
    <property type="molecule type" value="Genomic_DNA"/>
</dbReference>
<evidence type="ECO:0000313" key="3">
    <source>
        <dbReference type="EMBL" id="KAJ0217716.1"/>
    </source>
</evidence>
<name>A0A9R1XLM0_LACSA</name>
<evidence type="ECO:0000256" key="1">
    <source>
        <dbReference type="SAM" id="MobiDB-lite"/>
    </source>
</evidence>
<evidence type="ECO:0000313" key="4">
    <source>
        <dbReference type="Proteomes" id="UP000235145"/>
    </source>
</evidence>
<accession>A0A9R1XLM0</accession>
<organism evidence="3 4">
    <name type="scientific">Lactuca sativa</name>
    <name type="common">Garden lettuce</name>
    <dbReference type="NCBI Taxonomy" id="4236"/>
    <lineage>
        <taxon>Eukaryota</taxon>
        <taxon>Viridiplantae</taxon>
        <taxon>Streptophyta</taxon>
        <taxon>Embryophyta</taxon>
        <taxon>Tracheophyta</taxon>
        <taxon>Spermatophyta</taxon>
        <taxon>Magnoliopsida</taxon>
        <taxon>eudicotyledons</taxon>
        <taxon>Gunneridae</taxon>
        <taxon>Pentapetalae</taxon>
        <taxon>asterids</taxon>
        <taxon>campanulids</taxon>
        <taxon>Asterales</taxon>
        <taxon>Asteraceae</taxon>
        <taxon>Cichorioideae</taxon>
        <taxon>Cichorieae</taxon>
        <taxon>Lactucinae</taxon>
        <taxon>Lactuca</taxon>
    </lineage>
</organism>
<reference evidence="3 4" key="1">
    <citation type="journal article" date="2017" name="Nat. Commun.">
        <title>Genome assembly with in vitro proximity ligation data and whole-genome triplication in lettuce.</title>
        <authorList>
            <person name="Reyes-Chin-Wo S."/>
            <person name="Wang Z."/>
            <person name="Yang X."/>
            <person name="Kozik A."/>
            <person name="Arikit S."/>
            <person name="Song C."/>
            <person name="Xia L."/>
            <person name="Froenicke L."/>
            <person name="Lavelle D.O."/>
            <person name="Truco M.J."/>
            <person name="Xia R."/>
            <person name="Zhu S."/>
            <person name="Xu C."/>
            <person name="Xu H."/>
            <person name="Xu X."/>
            <person name="Cox K."/>
            <person name="Korf I."/>
            <person name="Meyers B.C."/>
            <person name="Michelmore R.W."/>
        </authorList>
    </citation>
    <scope>NUCLEOTIDE SEQUENCE [LARGE SCALE GENOMIC DNA]</scope>
    <source>
        <strain evidence="4">cv. Salinas</strain>
        <tissue evidence="3">Seedlings</tissue>
    </source>
</reference>
<evidence type="ECO:0000259" key="2">
    <source>
        <dbReference type="Pfam" id="PF07727"/>
    </source>
</evidence>
<proteinExistence type="predicted"/>
<gene>
    <name evidence="3" type="ORF">LSAT_V11C300128360</name>
</gene>
<feature type="domain" description="Reverse transcriptase Ty1/copia-type" evidence="2">
    <location>
        <begin position="131"/>
        <end position="211"/>
    </location>
</feature>
<sequence length="211" mass="24117">MVLGRTHSTGSSPSSSFTSTPSIEFKHTTIEGILYILGCSGLFQYYIFEGTFTYDYPHFPNEHYEIVFTLQTLKETHLTKWTKDHPIEQIIGHINSGVVTPSATMNEFLYENFLSMIEPKRIKEALQDADWDLVPTPKGLSVVGSIWIYGNKNDEDGVIIRNKDRLVDKGYSQQEGINYDETFAPVARIEAIRIFFAFAAHKNFKVYQMDV</sequence>
<dbReference type="AlphaFoldDB" id="A0A9R1XLM0"/>